<keyword evidence="2" id="KW-0732">Signal</keyword>
<evidence type="ECO:0000256" key="1">
    <source>
        <dbReference type="SAM" id="MobiDB-lite"/>
    </source>
</evidence>
<feature type="signal peptide" evidence="2">
    <location>
        <begin position="1"/>
        <end position="19"/>
    </location>
</feature>
<name>A0A939T743_9ACTN</name>
<evidence type="ECO:0000256" key="2">
    <source>
        <dbReference type="SAM" id="SignalP"/>
    </source>
</evidence>
<gene>
    <name evidence="3" type="ORF">J4573_51980</name>
</gene>
<keyword evidence="4" id="KW-1185">Reference proteome</keyword>
<dbReference type="EMBL" id="JAGEOJ010000040">
    <property type="protein sequence ID" value="MBO2455676.1"/>
    <property type="molecule type" value="Genomic_DNA"/>
</dbReference>
<evidence type="ECO:0000313" key="3">
    <source>
        <dbReference type="EMBL" id="MBO2455676.1"/>
    </source>
</evidence>
<protein>
    <recommendedName>
        <fullName evidence="5">Secreted protein</fullName>
    </recommendedName>
</protein>
<feature type="region of interest" description="Disordered" evidence="1">
    <location>
        <begin position="24"/>
        <end position="66"/>
    </location>
</feature>
<evidence type="ECO:0000313" key="4">
    <source>
        <dbReference type="Proteomes" id="UP000669179"/>
    </source>
</evidence>
<sequence>MINVMKVAGFAAVVSLGLAGCSSGSDPKAADGSPTTSASAATTAPVAAPASGATAPGNGTKGTAKQGGAVNLTVSSELRRLLGDVYYAATKKEAKDNASGIRRDKVIGPEQVSYGKIVGSTPAKDVFYAMGSTGYSDDPASRQDGPHVWRKRGASWEYLGDTGGAFCSKVPAALVKVWGKACS</sequence>
<comment type="caution">
    <text evidence="3">The sequence shown here is derived from an EMBL/GenBank/DDBJ whole genome shotgun (WGS) entry which is preliminary data.</text>
</comment>
<evidence type="ECO:0008006" key="5">
    <source>
        <dbReference type="Google" id="ProtNLM"/>
    </source>
</evidence>
<reference evidence="3" key="1">
    <citation type="submission" date="2021-03" db="EMBL/GenBank/DDBJ databases">
        <authorList>
            <person name="Kanchanasin P."/>
            <person name="Saeng-In P."/>
            <person name="Phongsopitanun W."/>
            <person name="Yuki M."/>
            <person name="Kudo T."/>
            <person name="Ohkuma M."/>
            <person name="Tanasupawat S."/>
        </authorList>
    </citation>
    <scope>NUCLEOTIDE SEQUENCE</scope>
    <source>
        <strain evidence="3">GKU 128</strain>
    </source>
</reference>
<feature type="chain" id="PRO_5039343271" description="Secreted protein" evidence="2">
    <location>
        <begin position="20"/>
        <end position="183"/>
    </location>
</feature>
<dbReference type="AlphaFoldDB" id="A0A939T743"/>
<dbReference type="RefSeq" id="WP_208263897.1">
    <property type="nucleotide sequence ID" value="NZ_JAGEOJ010000040.1"/>
</dbReference>
<feature type="compositionally biased region" description="Low complexity" evidence="1">
    <location>
        <begin position="30"/>
        <end position="58"/>
    </location>
</feature>
<proteinExistence type="predicted"/>
<dbReference type="Proteomes" id="UP000669179">
    <property type="component" value="Unassembled WGS sequence"/>
</dbReference>
<dbReference type="PROSITE" id="PS51257">
    <property type="entry name" value="PROKAR_LIPOPROTEIN"/>
    <property type="match status" value="1"/>
</dbReference>
<accession>A0A939T743</accession>
<organism evidence="3 4">
    <name type="scientific">Actinomadura barringtoniae</name>
    <dbReference type="NCBI Taxonomy" id="1427535"/>
    <lineage>
        <taxon>Bacteria</taxon>
        <taxon>Bacillati</taxon>
        <taxon>Actinomycetota</taxon>
        <taxon>Actinomycetes</taxon>
        <taxon>Streptosporangiales</taxon>
        <taxon>Thermomonosporaceae</taxon>
        <taxon>Actinomadura</taxon>
    </lineage>
</organism>